<evidence type="ECO:0000313" key="2">
    <source>
        <dbReference type="RefSeq" id="XP_008475475.1"/>
    </source>
</evidence>
<protein>
    <submittedName>
        <fullName evidence="2">Uncharacterized protein LOC103512493</fullName>
    </submittedName>
</protein>
<dbReference type="RefSeq" id="XP_008475475.1">
    <property type="nucleotide sequence ID" value="XM_008477253.2"/>
</dbReference>
<dbReference type="GeneID" id="103512493"/>
<organism evidence="1 2">
    <name type="scientific">Diaphorina citri</name>
    <name type="common">Asian citrus psyllid</name>
    <dbReference type="NCBI Taxonomy" id="121845"/>
    <lineage>
        <taxon>Eukaryota</taxon>
        <taxon>Metazoa</taxon>
        <taxon>Ecdysozoa</taxon>
        <taxon>Arthropoda</taxon>
        <taxon>Hexapoda</taxon>
        <taxon>Insecta</taxon>
        <taxon>Pterygota</taxon>
        <taxon>Neoptera</taxon>
        <taxon>Paraneoptera</taxon>
        <taxon>Hemiptera</taxon>
        <taxon>Sternorrhyncha</taxon>
        <taxon>Psylloidea</taxon>
        <taxon>Psyllidae</taxon>
        <taxon>Diaphorininae</taxon>
        <taxon>Diaphorina</taxon>
    </lineage>
</organism>
<name>A0A1S3D6I2_DIACI</name>
<dbReference type="PaxDb" id="121845-A0A1S3D6I2"/>
<sequence>MNNNNAPEILNLIIEAKLNEMKIRNNPNSCLDELIRDLLVGPEGKSAKLVCSDSSKTSEISNPFCKTDPVQHQTLVKAILKETEPTNPDVDKNEMFNKFLENFMVTEDCKYLLHVEKYVKYLGTLDEYPTPNFNIYNYE</sequence>
<keyword evidence="1" id="KW-1185">Reference proteome</keyword>
<dbReference type="Proteomes" id="UP000079169">
    <property type="component" value="Unplaced"/>
</dbReference>
<gene>
    <name evidence="2" type="primary">LOC103512493</name>
</gene>
<evidence type="ECO:0000313" key="1">
    <source>
        <dbReference type="Proteomes" id="UP000079169"/>
    </source>
</evidence>
<proteinExistence type="predicted"/>
<accession>A0A1S3D6I2</accession>
<reference evidence="2" key="1">
    <citation type="submission" date="2025-08" db="UniProtKB">
        <authorList>
            <consortium name="RefSeq"/>
        </authorList>
    </citation>
    <scope>IDENTIFICATION</scope>
</reference>
<dbReference type="KEGG" id="dci:103512493"/>
<dbReference type="AlphaFoldDB" id="A0A1S3D6I2"/>